<dbReference type="GO" id="GO:0005829">
    <property type="term" value="C:cytosol"/>
    <property type="evidence" value="ECO:0007669"/>
    <property type="project" value="TreeGrafter"/>
</dbReference>
<dbReference type="Pfam" id="PF02204">
    <property type="entry name" value="VPS9"/>
    <property type="match status" value="1"/>
</dbReference>
<sequence>MDDKEKDNILHHKISIFQWIKEKHLDIPETEDNESFLTFAEAELLKMNNYKAPRDKLICILNCCKVIFGKNIVYA</sequence>
<dbReference type="VEuPathDB" id="FungiDB:BCV72DRAFT_235705"/>
<dbReference type="GO" id="GO:0030139">
    <property type="term" value="C:endocytic vesicle"/>
    <property type="evidence" value="ECO:0007669"/>
    <property type="project" value="TreeGrafter"/>
</dbReference>
<dbReference type="InterPro" id="IPR037191">
    <property type="entry name" value="VPS9_dom_sf"/>
</dbReference>
<dbReference type="GO" id="GO:0031267">
    <property type="term" value="F:small GTPase binding"/>
    <property type="evidence" value="ECO:0007669"/>
    <property type="project" value="TreeGrafter"/>
</dbReference>
<dbReference type="InterPro" id="IPR045046">
    <property type="entry name" value="Vps9-like"/>
</dbReference>
<dbReference type="GO" id="GO:0016192">
    <property type="term" value="P:vesicle-mediated transport"/>
    <property type="evidence" value="ECO:0007669"/>
    <property type="project" value="InterPro"/>
</dbReference>
<dbReference type="Gene3D" id="1.20.1050.80">
    <property type="entry name" value="VPS9 domain"/>
    <property type="match status" value="1"/>
</dbReference>
<reference evidence="2" key="1">
    <citation type="journal article" date="2016" name="Proc. Natl. Acad. Sci. U.S.A.">
        <title>Lipid metabolic changes in an early divergent fungus govern the establishment of a mutualistic symbiosis with endobacteria.</title>
        <authorList>
            <person name="Lastovetsky O.A."/>
            <person name="Gaspar M.L."/>
            <person name="Mondo S.J."/>
            <person name="LaButti K.M."/>
            <person name="Sandor L."/>
            <person name="Grigoriev I.V."/>
            <person name="Henry S.A."/>
            <person name="Pawlowska T.E."/>
        </authorList>
    </citation>
    <scope>NUCLEOTIDE SEQUENCE [LARGE SCALE GENOMIC DNA]</scope>
    <source>
        <strain evidence="2">ATCC 52814</strain>
    </source>
</reference>
<evidence type="ECO:0000313" key="2">
    <source>
        <dbReference type="EMBL" id="ORE01819.1"/>
    </source>
</evidence>
<protein>
    <recommendedName>
        <fullName evidence="1">VPS9 domain-containing protein</fullName>
    </recommendedName>
</protein>
<dbReference type="AlphaFoldDB" id="A0A1X0QPY9"/>
<feature type="domain" description="VPS9" evidence="1">
    <location>
        <begin position="4"/>
        <end position="75"/>
    </location>
</feature>
<evidence type="ECO:0000259" key="1">
    <source>
        <dbReference type="PROSITE" id="PS51205"/>
    </source>
</evidence>
<dbReference type="SUPFAM" id="SSF109993">
    <property type="entry name" value="VPS9 domain"/>
    <property type="match status" value="1"/>
</dbReference>
<organism evidence="2">
    <name type="scientific">Rhizopus microsporus var. microsporus</name>
    <dbReference type="NCBI Taxonomy" id="86635"/>
    <lineage>
        <taxon>Eukaryota</taxon>
        <taxon>Fungi</taxon>
        <taxon>Fungi incertae sedis</taxon>
        <taxon>Mucoromycota</taxon>
        <taxon>Mucoromycotina</taxon>
        <taxon>Mucoromycetes</taxon>
        <taxon>Mucorales</taxon>
        <taxon>Mucorineae</taxon>
        <taxon>Rhizopodaceae</taxon>
        <taxon>Rhizopus</taxon>
    </lineage>
</organism>
<proteinExistence type="predicted"/>
<dbReference type="EMBL" id="KV922095">
    <property type="protein sequence ID" value="ORE01819.1"/>
    <property type="molecule type" value="Genomic_DNA"/>
</dbReference>
<dbReference type="Proteomes" id="UP000242414">
    <property type="component" value="Unassembled WGS sequence"/>
</dbReference>
<dbReference type="InterPro" id="IPR003123">
    <property type="entry name" value="VPS9"/>
</dbReference>
<dbReference type="PANTHER" id="PTHR23101">
    <property type="entry name" value="RAB GDP/GTP EXCHANGE FACTOR"/>
    <property type="match status" value="1"/>
</dbReference>
<dbReference type="GO" id="GO:0005085">
    <property type="term" value="F:guanyl-nucleotide exchange factor activity"/>
    <property type="evidence" value="ECO:0007669"/>
    <property type="project" value="InterPro"/>
</dbReference>
<accession>A0A1X0QPY9</accession>
<name>A0A1X0QPY9_RHIZD</name>
<dbReference type="PROSITE" id="PS51205">
    <property type="entry name" value="VPS9"/>
    <property type="match status" value="1"/>
</dbReference>
<dbReference type="PANTHER" id="PTHR23101:SF25">
    <property type="entry name" value="GTPASE-ACTIVATING PROTEIN AND VPS9 DOMAIN-CONTAINING PROTEIN 1"/>
    <property type="match status" value="1"/>
</dbReference>
<gene>
    <name evidence="2" type="ORF">BCV72DRAFT_235705</name>
</gene>